<proteinExistence type="predicted"/>
<dbReference type="GO" id="GO:0006357">
    <property type="term" value="P:regulation of transcription by RNA polymerase II"/>
    <property type="evidence" value="ECO:0007669"/>
    <property type="project" value="TreeGrafter"/>
</dbReference>
<dbReference type="GO" id="GO:0003682">
    <property type="term" value="F:chromatin binding"/>
    <property type="evidence" value="ECO:0007669"/>
    <property type="project" value="TreeGrafter"/>
</dbReference>
<sequence length="161" mass="18537">MYRENPQRLLELGGFSGAPSLKHRMDLEYAGRHASNKESTQPTGDQRIISPPINRSVAAKCKVHWKGTPLDISRHPLYDALLPEEAEVASTLRLKPDQYLTIKRVILQEFRLKTQFRKTDAQRMCRVDVNKTGKIWDWFLDIGWLSDQHPHPHPPSSETNS</sequence>
<feature type="domain" description="SWIRM" evidence="1">
    <location>
        <begin position="61"/>
        <end position="156"/>
    </location>
</feature>
<dbReference type="STRING" id="1314790.A0A1Y1XZZ9"/>
<dbReference type="FunFam" id="1.10.10.10:FF:000087">
    <property type="entry name" value="Transcriptional adapter 2"/>
    <property type="match status" value="1"/>
</dbReference>
<dbReference type="GO" id="GO:0070461">
    <property type="term" value="C:SAGA-type complex"/>
    <property type="evidence" value="ECO:0007669"/>
    <property type="project" value="TreeGrafter"/>
</dbReference>
<comment type="caution">
    <text evidence="2">The sequence shown here is derived from an EMBL/GenBank/DDBJ whole genome shotgun (WGS) entry which is preliminary data.</text>
</comment>
<dbReference type="PANTHER" id="PTHR12374:SF20">
    <property type="entry name" value="TRANSCRIPTIONAL ADAPTER 2-ALPHA"/>
    <property type="match status" value="1"/>
</dbReference>
<dbReference type="PROSITE" id="PS50934">
    <property type="entry name" value="SWIRM"/>
    <property type="match status" value="1"/>
</dbReference>
<protein>
    <recommendedName>
        <fullName evidence="1">SWIRM domain-containing protein</fullName>
    </recommendedName>
</protein>
<dbReference type="OrthoDB" id="5598695at2759"/>
<gene>
    <name evidence="2" type="ORF">K493DRAFT_304134</name>
</gene>
<dbReference type="SUPFAM" id="SSF46689">
    <property type="entry name" value="Homeodomain-like"/>
    <property type="match status" value="1"/>
</dbReference>
<evidence type="ECO:0000313" key="3">
    <source>
        <dbReference type="Proteomes" id="UP000193498"/>
    </source>
</evidence>
<dbReference type="InterPro" id="IPR036388">
    <property type="entry name" value="WH-like_DNA-bd_sf"/>
</dbReference>
<dbReference type="EMBL" id="MCFE01000326">
    <property type="protein sequence ID" value="ORX91332.1"/>
    <property type="molecule type" value="Genomic_DNA"/>
</dbReference>
<dbReference type="GO" id="GO:0005634">
    <property type="term" value="C:nucleus"/>
    <property type="evidence" value="ECO:0007669"/>
    <property type="project" value="TreeGrafter"/>
</dbReference>
<dbReference type="Pfam" id="PF04433">
    <property type="entry name" value="SWIRM"/>
    <property type="match status" value="1"/>
</dbReference>
<evidence type="ECO:0000313" key="2">
    <source>
        <dbReference type="EMBL" id="ORX91332.1"/>
    </source>
</evidence>
<dbReference type="Gene3D" id="1.10.10.10">
    <property type="entry name" value="Winged helix-like DNA-binding domain superfamily/Winged helix DNA-binding domain"/>
    <property type="match status" value="1"/>
</dbReference>
<keyword evidence="3" id="KW-1185">Reference proteome</keyword>
<dbReference type="GO" id="GO:0006338">
    <property type="term" value="P:chromatin remodeling"/>
    <property type="evidence" value="ECO:0007669"/>
    <property type="project" value="TreeGrafter"/>
</dbReference>
<accession>A0A1Y1XZZ9</accession>
<dbReference type="PANTHER" id="PTHR12374">
    <property type="entry name" value="TRANSCRIPTIONAL ADAPTOR 2 ADA2 -RELATED"/>
    <property type="match status" value="1"/>
</dbReference>
<name>A0A1Y1XZZ9_9FUNG</name>
<dbReference type="AlphaFoldDB" id="A0A1Y1XZZ9"/>
<dbReference type="InterPro" id="IPR007526">
    <property type="entry name" value="SWIRM"/>
</dbReference>
<organism evidence="2 3">
    <name type="scientific">Basidiobolus meristosporus CBS 931.73</name>
    <dbReference type="NCBI Taxonomy" id="1314790"/>
    <lineage>
        <taxon>Eukaryota</taxon>
        <taxon>Fungi</taxon>
        <taxon>Fungi incertae sedis</taxon>
        <taxon>Zoopagomycota</taxon>
        <taxon>Entomophthoromycotina</taxon>
        <taxon>Basidiobolomycetes</taxon>
        <taxon>Basidiobolales</taxon>
        <taxon>Basidiobolaceae</taxon>
        <taxon>Basidiobolus</taxon>
    </lineage>
</organism>
<reference evidence="2 3" key="1">
    <citation type="submission" date="2016-07" db="EMBL/GenBank/DDBJ databases">
        <title>Pervasive Adenine N6-methylation of Active Genes in Fungi.</title>
        <authorList>
            <consortium name="DOE Joint Genome Institute"/>
            <person name="Mondo S.J."/>
            <person name="Dannebaum R.O."/>
            <person name="Kuo R.C."/>
            <person name="Labutti K."/>
            <person name="Haridas S."/>
            <person name="Kuo A."/>
            <person name="Salamov A."/>
            <person name="Ahrendt S.R."/>
            <person name="Lipzen A."/>
            <person name="Sullivan W."/>
            <person name="Andreopoulos W.B."/>
            <person name="Clum A."/>
            <person name="Lindquist E."/>
            <person name="Daum C."/>
            <person name="Ramamoorthy G.K."/>
            <person name="Gryganskyi A."/>
            <person name="Culley D."/>
            <person name="Magnuson J.K."/>
            <person name="James T.Y."/>
            <person name="O'Malley M.A."/>
            <person name="Stajich J.E."/>
            <person name="Spatafora J.W."/>
            <person name="Visel A."/>
            <person name="Grigoriev I.V."/>
        </authorList>
    </citation>
    <scope>NUCLEOTIDE SEQUENCE [LARGE SCALE GENOMIC DNA]</scope>
    <source>
        <strain evidence="2 3">CBS 931.73</strain>
    </source>
</reference>
<dbReference type="InterPro" id="IPR009057">
    <property type="entry name" value="Homeodomain-like_sf"/>
</dbReference>
<dbReference type="GO" id="GO:0003713">
    <property type="term" value="F:transcription coactivator activity"/>
    <property type="evidence" value="ECO:0007669"/>
    <property type="project" value="TreeGrafter"/>
</dbReference>
<dbReference type="InParanoid" id="A0A1Y1XZZ9"/>
<evidence type="ECO:0000259" key="1">
    <source>
        <dbReference type="PROSITE" id="PS50934"/>
    </source>
</evidence>
<dbReference type="Proteomes" id="UP000193498">
    <property type="component" value="Unassembled WGS sequence"/>
</dbReference>